<organism evidence="7 8">
    <name type="scientific">Rubus argutus</name>
    <name type="common">Southern blackberry</name>
    <dbReference type="NCBI Taxonomy" id="59490"/>
    <lineage>
        <taxon>Eukaryota</taxon>
        <taxon>Viridiplantae</taxon>
        <taxon>Streptophyta</taxon>
        <taxon>Embryophyta</taxon>
        <taxon>Tracheophyta</taxon>
        <taxon>Spermatophyta</taxon>
        <taxon>Magnoliopsida</taxon>
        <taxon>eudicotyledons</taxon>
        <taxon>Gunneridae</taxon>
        <taxon>Pentapetalae</taxon>
        <taxon>rosids</taxon>
        <taxon>fabids</taxon>
        <taxon>Rosales</taxon>
        <taxon>Rosaceae</taxon>
        <taxon>Rosoideae</taxon>
        <taxon>Rosoideae incertae sedis</taxon>
        <taxon>Rubus</taxon>
    </lineage>
</organism>
<dbReference type="GO" id="GO:0045893">
    <property type="term" value="P:positive regulation of DNA-templated transcription"/>
    <property type="evidence" value="ECO:0007669"/>
    <property type="project" value="InterPro"/>
</dbReference>
<dbReference type="Gene3D" id="1.20.5.170">
    <property type="match status" value="1"/>
</dbReference>
<dbReference type="Proteomes" id="UP001457282">
    <property type="component" value="Unassembled WGS sequence"/>
</dbReference>
<evidence type="ECO:0000256" key="5">
    <source>
        <dbReference type="SAM" id="MobiDB-lite"/>
    </source>
</evidence>
<keyword evidence="2" id="KW-0238">DNA-binding</keyword>
<dbReference type="SUPFAM" id="SSF57959">
    <property type="entry name" value="Leucine zipper domain"/>
    <property type="match status" value="1"/>
</dbReference>
<protein>
    <recommendedName>
        <fullName evidence="6">BZIP domain-containing protein</fullName>
    </recommendedName>
</protein>
<feature type="region of interest" description="Disordered" evidence="5">
    <location>
        <begin position="73"/>
        <end position="112"/>
    </location>
</feature>
<dbReference type="GO" id="GO:0003677">
    <property type="term" value="F:DNA binding"/>
    <property type="evidence" value="ECO:0007669"/>
    <property type="project" value="UniProtKB-KW"/>
</dbReference>
<evidence type="ECO:0000256" key="4">
    <source>
        <dbReference type="SAM" id="Coils"/>
    </source>
</evidence>
<sequence>MEDAWKHINHASLSSFARVPFGNGPPNNSMVISSSTTADPTSLNSPPPMMQNQHYFQLFRINTPIIINPNQGLGDASSSFGTGKKKRLPESDLSISEDPRHKRMIKNRESAARSRDYTDELELKVQHLKEENARIKRLQQEQQQLISFAAASGQPKKHNHRRSSSAQF</sequence>
<proteinExistence type="predicted"/>
<evidence type="ECO:0000313" key="7">
    <source>
        <dbReference type="EMBL" id="KAK9937563.1"/>
    </source>
</evidence>
<accession>A0AAW1XMC0</accession>
<keyword evidence="4" id="KW-0175">Coiled coil</keyword>
<dbReference type="CDD" id="cd14707">
    <property type="entry name" value="bZIP_plant_BZIP46"/>
    <property type="match status" value="1"/>
</dbReference>
<evidence type="ECO:0000256" key="3">
    <source>
        <dbReference type="ARBA" id="ARBA00023242"/>
    </source>
</evidence>
<dbReference type="GO" id="GO:0005634">
    <property type="term" value="C:nucleus"/>
    <property type="evidence" value="ECO:0007669"/>
    <property type="project" value="UniProtKB-SubCell"/>
</dbReference>
<comment type="subcellular location">
    <subcellularLocation>
        <location evidence="1">Nucleus</location>
    </subcellularLocation>
</comment>
<name>A0AAW1XMC0_RUBAR</name>
<dbReference type="InterPro" id="IPR043452">
    <property type="entry name" value="BZIP46-like"/>
</dbReference>
<dbReference type="SMART" id="SM00338">
    <property type="entry name" value="BRLZ"/>
    <property type="match status" value="1"/>
</dbReference>
<dbReference type="InterPro" id="IPR046347">
    <property type="entry name" value="bZIP_sf"/>
</dbReference>
<dbReference type="PANTHER" id="PTHR22952:SF433">
    <property type="entry name" value="PROTEIN FD"/>
    <property type="match status" value="1"/>
</dbReference>
<feature type="compositionally biased region" description="Basic residues" evidence="5">
    <location>
        <begin position="155"/>
        <end position="168"/>
    </location>
</feature>
<evidence type="ECO:0000259" key="6">
    <source>
        <dbReference type="SMART" id="SM00338"/>
    </source>
</evidence>
<feature type="region of interest" description="Disordered" evidence="5">
    <location>
        <begin position="149"/>
        <end position="168"/>
    </location>
</feature>
<dbReference type="EMBL" id="JBEDUW010000003">
    <property type="protein sequence ID" value="KAK9937563.1"/>
    <property type="molecule type" value="Genomic_DNA"/>
</dbReference>
<gene>
    <name evidence="7" type="ORF">M0R45_014342</name>
</gene>
<keyword evidence="3" id="KW-0539">Nucleus</keyword>
<evidence type="ECO:0000313" key="8">
    <source>
        <dbReference type="Proteomes" id="UP001457282"/>
    </source>
</evidence>
<dbReference type="AlphaFoldDB" id="A0AAW1XMC0"/>
<reference evidence="7 8" key="1">
    <citation type="journal article" date="2023" name="G3 (Bethesda)">
        <title>A chromosome-length genome assembly and annotation of blackberry (Rubus argutus, cv. 'Hillquist').</title>
        <authorList>
            <person name="Bruna T."/>
            <person name="Aryal R."/>
            <person name="Dudchenko O."/>
            <person name="Sargent D.J."/>
            <person name="Mead D."/>
            <person name="Buti M."/>
            <person name="Cavallini A."/>
            <person name="Hytonen T."/>
            <person name="Andres J."/>
            <person name="Pham M."/>
            <person name="Weisz D."/>
            <person name="Mascagni F."/>
            <person name="Usai G."/>
            <person name="Natali L."/>
            <person name="Bassil N."/>
            <person name="Fernandez G.E."/>
            <person name="Lomsadze A."/>
            <person name="Armour M."/>
            <person name="Olukolu B."/>
            <person name="Poorten T."/>
            <person name="Britton C."/>
            <person name="Davik J."/>
            <person name="Ashrafi H."/>
            <person name="Aiden E.L."/>
            <person name="Borodovsky M."/>
            <person name="Worthington M."/>
        </authorList>
    </citation>
    <scope>NUCLEOTIDE SEQUENCE [LARGE SCALE GENOMIC DNA]</scope>
    <source>
        <strain evidence="7">PI 553951</strain>
    </source>
</reference>
<comment type="caution">
    <text evidence="7">The sequence shown here is derived from an EMBL/GenBank/DDBJ whole genome shotgun (WGS) entry which is preliminary data.</text>
</comment>
<dbReference type="GO" id="GO:0003700">
    <property type="term" value="F:DNA-binding transcription factor activity"/>
    <property type="evidence" value="ECO:0007669"/>
    <property type="project" value="InterPro"/>
</dbReference>
<evidence type="ECO:0000256" key="2">
    <source>
        <dbReference type="ARBA" id="ARBA00023125"/>
    </source>
</evidence>
<feature type="domain" description="BZIP" evidence="6">
    <location>
        <begin position="95"/>
        <end position="151"/>
    </location>
</feature>
<dbReference type="Pfam" id="PF00170">
    <property type="entry name" value="bZIP_1"/>
    <property type="match status" value="1"/>
</dbReference>
<keyword evidence="8" id="KW-1185">Reference proteome</keyword>
<evidence type="ECO:0000256" key="1">
    <source>
        <dbReference type="ARBA" id="ARBA00004123"/>
    </source>
</evidence>
<dbReference type="PANTHER" id="PTHR22952">
    <property type="entry name" value="CAMP-RESPONSE ELEMENT BINDING PROTEIN-RELATED"/>
    <property type="match status" value="1"/>
</dbReference>
<dbReference type="InterPro" id="IPR004827">
    <property type="entry name" value="bZIP"/>
</dbReference>
<feature type="coiled-coil region" evidence="4">
    <location>
        <begin position="118"/>
        <end position="148"/>
    </location>
</feature>